<dbReference type="RefSeq" id="WP_338223123.1">
    <property type="nucleotide sequence ID" value="NZ_BTPD01000003.1"/>
</dbReference>
<dbReference type="Proteomes" id="UP001338309">
    <property type="component" value="Unassembled WGS sequence"/>
</dbReference>
<comment type="caution">
    <text evidence="2">The sequence shown here is derived from an EMBL/GenBank/DDBJ whole genome shotgun (WGS) entry which is preliminary data.</text>
</comment>
<dbReference type="Gene3D" id="2.40.160.20">
    <property type="match status" value="1"/>
</dbReference>
<evidence type="ECO:0000313" key="3">
    <source>
        <dbReference type="Proteomes" id="UP001338309"/>
    </source>
</evidence>
<reference evidence="2 3" key="1">
    <citation type="submission" date="2023-08" db="EMBL/GenBank/DDBJ databases">
        <title>Draft genome sequence of Algoriphagus confluentis.</title>
        <authorList>
            <person name="Takatani N."/>
            <person name="Hosokawa M."/>
            <person name="Sawabe T."/>
        </authorList>
    </citation>
    <scope>NUCLEOTIDE SEQUENCE [LARGE SCALE GENOMIC DNA]</scope>
    <source>
        <strain evidence="2 3">NBRC 111222</strain>
    </source>
</reference>
<evidence type="ECO:0008006" key="4">
    <source>
        <dbReference type="Google" id="ProtNLM"/>
    </source>
</evidence>
<evidence type="ECO:0000313" key="2">
    <source>
        <dbReference type="EMBL" id="GMQ28363.1"/>
    </source>
</evidence>
<dbReference type="SUPFAM" id="SSF56935">
    <property type="entry name" value="Porins"/>
    <property type="match status" value="1"/>
</dbReference>
<feature type="chain" id="PRO_5047362424" description="Acyloxyacyl hydrolase" evidence="1">
    <location>
        <begin position="19"/>
        <end position="349"/>
    </location>
</feature>
<dbReference type="InterPro" id="IPR018550">
    <property type="entry name" value="Lipid-A_deacylase-rel"/>
</dbReference>
<sequence>MKRSFLIGIFLFACSILAKSQSGTHRLGLEGQYGWIIAHNPELEQVAQSSPIAVGFSSQWMKNTRKNWEACNCFHYLGLSLSVVDFQNPKELGQAWNVAGTFEPILFRSARWSGSLSTGLGVSYLTRVYDPIENPRNTFFSAPVSFLIFLAPKISYQFSEKWEVQASLNYSHISNGGQRQPNRGMNFPMLGLGMVHYTRRVALTEFEKTKTVKDWEFYLDLGFNTQDAREDTRKPNFVLAGGTYRRLAGILALGGGVELAKDFSLLADRSRERLIPAAFAEPHLLFGRFDFAMRYAAYLSKPEGYQEDKSFYQRYTLNYHLGRHFRVGAGLKAHGHVAEYMDFRLGWRF</sequence>
<keyword evidence="1" id="KW-0732">Signal</keyword>
<keyword evidence="3" id="KW-1185">Reference proteome</keyword>
<protein>
    <recommendedName>
        <fullName evidence="4">Acyloxyacyl hydrolase</fullName>
    </recommendedName>
</protein>
<proteinExistence type="predicted"/>
<accession>A0ABQ6PKA7</accession>
<organism evidence="2 3">
    <name type="scientific">Algoriphagus confluentis</name>
    <dbReference type="NCBI Taxonomy" id="1697556"/>
    <lineage>
        <taxon>Bacteria</taxon>
        <taxon>Pseudomonadati</taxon>
        <taxon>Bacteroidota</taxon>
        <taxon>Cytophagia</taxon>
        <taxon>Cytophagales</taxon>
        <taxon>Cyclobacteriaceae</taxon>
        <taxon>Algoriphagus</taxon>
    </lineage>
</organism>
<name>A0ABQ6PKA7_9BACT</name>
<feature type="signal peptide" evidence="1">
    <location>
        <begin position="1"/>
        <end position="18"/>
    </location>
</feature>
<dbReference type="Pfam" id="PF09411">
    <property type="entry name" value="PagL"/>
    <property type="match status" value="1"/>
</dbReference>
<dbReference type="EMBL" id="BTPD01000003">
    <property type="protein sequence ID" value="GMQ28363.1"/>
    <property type="molecule type" value="Genomic_DNA"/>
</dbReference>
<evidence type="ECO:0000256" key="1">
    <source>
        <dbReference type="SAM" id="SignalP"/>
    </source>
</evidence>
<gene>
    <name evidence="2" type="ORF">Aconfl_10060</name>
</gene>